<proteinExistence type="predicted"/>
<protein>
    <recommendedName>
        <fullName evidence="1">Integrase catalytic domain-containing protein</fullName>
    </recommendedName>
</protein>
<dbReference type="Pfam" id="PF13333">
    <property type="entry name" value="rve_2"/>
    <property type="match status" value="1"/>
</dbReference>
<organism evidence="2 3">
    <name type="scientific">Streptosporangium fragile</name>
    <dbReference type="NCBI Taxonomy" id="46186"/>
    <lineage>
        <taxon>Bacteria</taxon>
        <taxon>Bacillati</taxon>
        <taxon>Actinomycetota</taxon>
        <taxon>Actinomycetes</taxon>
        <taxon>Streptosporangiales</taxon>
        <taxon>Streptosporangiaceae</taxon>
        <taxon>Streptosporangium</taxon>
    </lineage>
</organism>
<comment type="caution">
    <text evidence="2">The sequence shown here is derived from an EMBL/GenBank/DDBJ whole genome shotgun (WGS) entry which is preliminary data.</text>
</comment>
<feature type="domain" description="Integrase catalytic" evidence="1">
    <location>
        <begin position="2"/>
        <end position="49"/>
    </location>
</feature>
<sequence length="63" mass="7280">MFKAELIRNKGPWRGIDDVEIAVAGYIDWYNHRRLRGELGLIPPVEHETNHQRTTPPIRTTSG</sequence>
<keyword evidence="3" id="KW-1185">Reference proteome</keyword>
<dbReference type="Proteomes" id="UP001500831">
    <property type="component" value="Unassembled WGS sequence"/>
</dbReference>
<accession>A0ABN3VSS6</accession>
<name>A0ABN3VSS6_9ACTN</name>
<evidence type="ECO:0000259" key="1">
    <source>
        <dbReference type="Pfam" id="PF13333"/>
    </source>
</evidence>
<evidence type="ECO:0000313" key="3">
    <source>
        <dbReference type="Proteomes" id="UP001500831"/>
    </source>
</evidence>
<reference evidence="2 3" key="1">
    <citation type="journal article" date="2019" name="Int. J. Syst. Evol. Microbiol.">
        <title>The Global Catalogue of Microorganisms (GCM) 10K type strain sequencing project: providing services to taxonomists for standard genome sequencing and annotation.</title>
        <authorList>
            <consortium name="The Broad Institute Genomics Platform"/>
            <consortium name="The Broad Institute Genome Sequencing Center for Infectious Disease"/>
            <person name="Wu L."/>
            <person name="Ma J."/>
        </authorList>
    </citation>
    <scope>NUCLEOTIDE SEQUENCE [LARGE SCALE GENOMIC DNA]</scope>
    <source>
        <strain evidence="2 3">JCM 6242</strain>
    </source>
</reference>
<dbReference type="EMBL" id="BAAAVI010000008">
    <property type="protein sequence ID" value="GAA2858009.1"/>
    <property type="molecule type" value="Genomic_DNA"/>
</dbReference>
<gene>
    <name evidence="2" type="ORF">GCM10010517_16430</name>
</gene>
<evidence type="ECO:0000313" key="2">
    <source>
        <dbReference type="EMBL" id="GAA2858009.1"/>
    </source>
</evidence>
<dbReference type="InterPro" id="IPR001584">
    <property type="entry name" value="Integrase_cat-core"/>
</dbReference>